<evidence type="ECO:0000313" key="2">
    <source>
        <dbReference type="Proteomes" id="UP000199236"/>
    </source>
</evidence>
<protein>
    <recommendedName>
        <fullName evidence="3">DUF3168 domain-containing protein</fullName>
    </recommendedName>
</protein>
<dbReference type="AlphaFoldDB" id="A0A1I5A485"/>
<reference evidence="1 2" key="1">
    <citation type="submission" date="2016-10" db="EMBL/GenBank/DDBJ databases">
        <authorList>
            <person name="de Groot N.N."/>
        </authorList>
    </citation>
    <scope>NUCLEOTIDE SEQUENCE [LARGE SCALE GENOMIC DNA]</scope>
    <source>
        <strain evidence="1 2">CGMCC 1.9157</strain>
    </source>
</reference>
<dbReference type="Proteomes" id="UP000199236">
    <property type="component" value="Unassembled WGS sequence"/>
</dbReference>
<dbReference type="STRING" id="655353.SAMN04488056_101338"/>
<gene>
    <name evidence="1" type="ORF">SAMN04488056_101338</name>
</gene>
<organism evidence="1 2">
    <name type="scientific">Cohaesibacter marisflavi</name>
    <dbReference type="NCBI Taxonomy" id="655353"/>
    <lineage>
        <taxon>Bacteria</taxon>
        <taxon>Pseudomonadati</taxon>
        <taxon>Pseudomonadota</taxon>
        <taxon>Alphaproteobacteria</taxon>
        <taxon>Hyphomicrobiales</taxon>
        <taxon>Cohaesibacteraceae</taxon>
    </lineage>
</organism>
<dbReference type="RefSeq" id="WP_090068196.1">
    <property type="nucleotide sequence ID" value="NZ_FOVR01000001.1"/>
</dbReference>
<evidence type="ECO:0000313" key="1">
    <source>
        <dbReference type="EMBL" id="SFN57203.1"/>
    </source>
</evidence>
<dbReference type="OrthoDB" id="7630456at2"/>
<proteinExistence type="predicted"/>
<dbReference type="Pfam" id="PF11367">
    <property type="entry name" value="Tail_completion_gp17"/>
    <property type="match status" value="1"/>
</dbReference>
<dbReference type="InterPro" id="IPR053745">
    <property type="entry name" value="Viral_Tail_Comp_sf"/>
</dbReference>
<keyword evidence="2" id="KW-1185">Reference proteome</keyword>
<dbReference type="EMBL" id="FOVR01000001">
    <property type="protein sequence ID" value="SFN57203.1"/>
    <property type="molecule type" value="Genomic_DNA"/>
</dbReference>
<sequence>MTSLSSGALEQAILSSFKSDSALITLLGGVRLYDEPKRNAQFPYLTLTTSYSRDWSTGTETGEEHRIIITIWTAADDRSRQQDILARLRALLDAFEPDMTDHALINLLIERIELRPDRKNHLLQGIMQLRAVTERISN</sequence>
<name>A0A1I5A485_9HYPH</name>
<accession>A0A1I5A485</accession>
<evidence type="ECO:0008006" key="3">
    <source>
        <dbReference type="Google" id="ProtNLM"/>
    </source>
</evidence>
<dbReference type="Gene3D" id="3.30.2000.30">
    <property type="match status" value="1"/>
</dbReference>
<dbReference type="InterPro" id="IPR021508">
    <property type="entry name" value="Gp17-like"/>
</dbReference>